<evidence type="ECO:0000256" key="4">
    <source>
        <dbReference type="SAM" id="MobiDB-lite"/>
    </source>
</evidence>
<dbReference type="InterPro" id="IPR037151">
    <property type="entry name" value="AlkB-like_sf"/>
</dbReference>
<dbReference type="InterPro" id="IPR013216">
    <property type="entry name" value="Methyltransf_11"/>
</dbReference>
<dbReference type="SUPFAM" id="SSF53335">
    <property type="entry name" value="S-adenosyl-L-methionine-dependent methyltransferases"/>
    <property type="match status" value="1"/>
</dbReference>
<evidence type="ECO:0000313" key="6">
    <source>
        <dbReference type="EMBL" id="CBY06749.1"/>
    </source>
</evidence>
<evidence type="ECO:0000259" key="5">
    <source>
        <dbReference type="Pfam" id="PF08241"/>
    </source>
</evidence>
<evidence type="ECO:0000256" key="1">
    <source>
        <dbReference type="ARBA" id="ARBA00001954"/>
    </source>
</evidence>
<name>E4WSS1_OIKDI</name>
<dbReference type="InterPro" id="IPR029063">
    <property type="entry name" value="SAM-dependent_MTases_sf"/>
</dbReference>
<proteinExistence type="predicted"/>
<evidence type="ECO:0000256" key="3">
    <source>
        <dbReference type="ARBA" id="ARBA00022679"/>
    </source>
</evidence>
<dbReference type="GO" id="GO:0032259">
    <property type="term" value="P:methylation"/>
    <property type="evidence" value="ECO:0007669"/>
    <property type="project" value="UniProtKB-KW"/>
</dbReference>
<evidence type="ECO:0000313" key="7">
    <source>
        <dbReference type="Proteomes" id="UP000001307"/>
    </source>
</evidence>
<dbReference type="OrthoDB" id="271595at2759"/>
<reference evidence="6" key="1">
    <citation type="journal article" date="2010" name="Science">
        <title>Plasticity of animal genome architecture unmasked by rapid evolution of a pelagic tunicate.</title>
        <authorList>
            <person name="Denoeud F."/>
            <person name="Henriet S."/>
            <person name="Mungpakdee S."/>
            <person name="Aury J.M."/>
            <person name="Da Silva C."/>
            <person name="Brinkmann H."/>
            <person name="Mikhaleva J."/>
            <person name="Olsen L.C."/>
            <person name="Jubin C."/>
            <person name="Canestro C."/>
            <person name="Bouquet J.M."/>
            <person name="Danks G."/>
            <person name="Poulain J."/>
            <person name="Campsteijn C."/>
            <person name="Adamski M."/>
            <person name="Cross I."/>
            <person name="Yadetie F."/>
            <person name="Muffato M."/>
            <person name="Louis A."/>
            <person name="Butcher S."/>
            <person name="Tsagkogeorga G."/>
            <person name="Konrad A."/>
            <person name="Singh S."/>
            <person name="Jensen M.F."/>
            <person name="Cong E.H."/>
            <person name="Eikeseth-Otteraa H."/>
            <person name="Noel B."/>
            <person name="Anthouard V."/>
            <person name="Porcel B.M."/>
            <person name="Kachouri-Lafond R."/>
            <person name="Nishino A."/>
            <person name="Ugolini M."/>
            <person name="Chourrout P."/>
            <person name="Nishida H."/>
            <person name="Aasland R."/>
            <person name="Huzurbazar S."/>
            <person name="Westhof E."/>
            <person name="Delsuc F."/>
            <person name="Lehrach H."/>
            <person name="Reinhardt R."/>
            <person name="Weissenbach J."/>
            <person name="Roy S.W."/>
            <person name="Artiguenave F."/>
            <person name="Postlethwait J.H."/>
            <person name="Manak J.R."/>
            <person name="Thompson E.M."/>
            <person name="Jaillon O."/>
            <person name="Du Pasquier L."/>
            <person name="Boudinot P."/>
            <person name="Liberles D.A."/>
            <person name="Volff J.N."/>
            <person name="Philippe H."/>
            <person name="Lenhard B."/>
            <person name="Roest Crollius H."/>
            <person name="Wincker P."/>
            <person name="Chourrout D."/>
        </authorList>
    </citation>
    <scope>NUCLEOTIDE SEQUENCE [LARGE SCALE GENOMIC DNA]</scope>
</reference>
<dbReference type="FunCoup" id="E4WSS1">
    <property type="interactions" value="85"/>
</dbReference>
<keyword evidence="3" id="KW-0808">Transferase</keyword>
<dbReference type="Pfam" id="PF08241">
    <property type="entry name" value="Methyltransf_11"/>
    <property type="match status" value="1"/>
</dbReference>
<protein>
    <recommendedName>
        <fullName evidence="5">Methyltransferase type 11 domain-containing protein</fullName>
    </recommendedName>
</protein>
<dbReference type="SUPFAM" id="SSF51197">
    <property type="entry name" value="Clavaminate synthase-like"/>
    <property type="match status" value="1"/>
</dbReference>
<comment type="cofactor">
    <cofactor evidence="1">
        <name>Fe(2+)</name>
        <dbReference type="ChEBI" id="CHEBI:29033"/>
    </cofactor>
</comment>
<feature type="domain" description="Methyltransferase type 11" evidence="5">
    <location>
        <begin position="113"/>
        <end position="200"/>
    </location>
</feature>
<gene>
    <name evidence="6" type="ORF">GSOID_T00005811001</name>
</gene>
<evidence type="ECO:0000256" key="2">
    <source>
        <dbReference type="ARBA" id="ARBA00022603"/>
    </source>
</evidence>
<dbReference type="Gene3D" id="2.60.120.590">
    <property type="entry name" value="Alpha-ketoglutarate-dependent dioxygenase AlkB-like"/>
    <property type="match status" value="1"/>
</dbReference>
<dbReference type="PANTHER" id="PTHR13069:SF21">
    <property type="entry name" value="ALKYLATED DNA REPAIR PROTEIN ALKB HOMOLOG 8"/>
    <property type="match status" value="1"/>
</dbReference>
<dbReference type="Gene3D" id="3.40.50.150">
    <property type="entry name" value="Vaccinia Virus protein VP39"/>
    <property type="match status" value="1"/>
</dbReference>
<dbReference type="Proteomes" id="UP000001307">
    <property type="component" value="Unassembled WGS sequence"/>
</dbReference>
<feature type="compositionally biased region" description="Basic and acidic residues" evidence="4">
    <location>
        <begin position="208"/>
        <end position="225"/>
    </location>
</feature>
<dbReference type="CDD" id="cd02440">
    <property type="entry name" value="AdoMet_MTases"/>
    <property type="match status" value="1"/>
</dbReference>
<dbReference type="GO" id="GO:0008757">
    <property type="term" value="F:S-adenosylmethionine-dependent methyltransferase activity"/>
    <property type="evidence" value="ECO:0007669"/>
    <property type="project" value="InterPro"/>
</dbReference>
<sequence length="305" mass="34828">MDFQRAGNKFSCDLKQRSLLILTGESRYSWTHQITARKNDFPNGNVRQRRNRISLTFRRCVDDEEEAARIIEKNLVKNVYDHIADDFSASRYKMWPLVEEFVDKVPKDHFVIDLGCGNGKNLLKIRDHGLGLELSSNLARICGERNIEVSVGDCTKTQLRDEICDVVISIAVLHHMSTVKRRIEALKEIGRILRPGGKAMVTSWAMKQKSEKGKTSNYAKKENSEKSTNSAHLPIHKARTNFEAQDVLVPFKGSKEGKSTDPAAKHRFYHVFMEGEMKSLALAAGYFSEIEEIYDDGNYVLFLRK</sequence>
<dbReference type="InParanoid" id="E4WSS1"/>
<dbReference type="GO" id="GO:0008175">
    <property type="term" value="F:tRNA methyltransferase activity"/>
    <property type="evidence" value="ECO:0007669"/>
    <property type="project" value="UniProtKB-ARBA"/>
</dbReference>
<dbReference type="EMBL" id="FN653016">
    <property type="protein sequence ID" value="CBY06749.1"/>
    <property type="molecule type" value="Genomic_DNA"/>
</dbReference>
<dbReference type="GO" id="GO:0006400">
    <property type="term" value="P:tRNA modification"/>
    <property type="evidence" value="ECO:0007669"/>
    <property type="project" value="UniProtKB-ARBA"/>
</dbReference>
<keyword evidence="7" id="KW-1185">Reference proteome</keyword>
<keyword evidence="2" id="KW-0489">Methyltransferase</keyword>
<feature type="region of interest" description="Disordered" evidence="4">
    <location>
        <begin position="208"/>
        <end position="231"/>
    </location>
</feature>
<dbReference type="InterPro" id="IPR051422">
    <property type="entry name" value="AlkB_tRNA_MeTrf/Diox"/>
</dbReference>
<organism evidence="6">
    <name type="scientific">Oikopleura dioica</name>
    <name type="common">Tunicate</name>
    <dbReference type="NCBI Taxonomy" id="34765"/>
    <lineage>
        <taxon>Eukaryota</taxon>
        <taxon>Metazoa</taxon>
        <taxon>Chordata</taxon>
        <taxon>Tunicata</taxon>
        <taxon>Appendicularia</taxon>
        <taxon>Copelata</taxon>
        <taxon>Oikopleuridae</taxon>
        <taxon>Oikopleura</taxon>
    </lineage>
</organism>
<accession>E4WSS1</accession>
<dbReference type="AlphaFoldDB" id="E4WSS1"/>
<dbReference type="PANTHER" id="PTHR13069">
    <property type="entry name" value="ALKYLATED DNA REPAIR PROTEIN ALKB HOMOLOG 8"/>
    <property type="match status" value="1"/>
</dbReference>